<comment type="caution">
    <text evidence="2">The sequence shown here is derived from an EMBL/GenBank/DDBJ whole genome shotgun (WGS) entry which is preliminary data.</text>
</comment>
<proteinExistence type="predicted"/>
<keyword evidence="1" id="KW-0812">Transmembrane</keyword>
<dbReference type="Proteomes" id="UP000005519">
    <property type="component" value="Unassembled WGS sequence"/>
</dbReference>
<sequence>MVDNPILPPMFTTHIFSLSTRIALNFYAYLKNHKKQTALFSHLKIKRN</sequence>
<evidence type="ECO:0000313" key="3">
    <source>
        <dbReference type="Proteomes" id="UP000005519"/>
    </source>
</evidence>
<protein>
    <submittedName>
        <fullName evidence="2">Uncharacterized protein</fullName>
    </submittedName>
</protein>
<dbReference type="AlphaFoldDB" id="C9PNB0"/>
<keyword evidence="3" id="KW-1185">Reference proteome</keyword>
<keyword evidence="1" id="KW-0472">Membrane</keyword>
<evidence type="ECO:0000256" key="1">
    <source>
        <dbReference type="SAM" id="Phobius"/>
    </source>
</evidence>
<evidence type="ECO:0000313" key="2">
    <source>
        <dbReference type="EMBL" id="EEX50897.1"/>
    </source>
</evidence>
<dbReference type="EMBL" id="ACZR01000005">
    <property type="protein sequence ID" value="EEX50897.1"/>
    <property type="molecule type" value="Genomic_DNA"/>
</dbReference>
<reference evidence="2 3" key="1">
    <citation type="submission" date="2009-10" db="EMBL/GenBank/DDBJ databases">
        <authorList>
            <person name="Muzny D."/>
            <person name="Qin X."/>
            <person name="Deng J."/>
            <person name="Jiang H."/>
            <person name="Liu Y."/>
            <person name="Qu J."/>
            <person name="Song X.-Z."/>
            <person name="Zhang L."/>
            <person name="Thornton R."/>
            <person name="Coyle M."/>
            <person name="Francisco L."/>
            <person name="Jackson L."/>
            <person name="Javaid M."/>
            <person name="Korchina V."/>
            <person name="Kovar C."/>
            <person name="Mata R."/>
            <person name="Mathew T."/>
            <person name="Ngo R."/>
            <person name="Nguyen L."/>
            <person name="Nguyen N."/>
            <person name="Okwuonu G."/>
            <person name="Ongeri F."/>
            <person name="Pham C."/>
            <person name="Simmons D."/>
            <person name="Wilczek-Boney K."/>
            <person name="Hale W."/>
            <person name="Jakkamsetti A."/>
            <person name="Pham P."/>
            <person name="Ruth R."/>
            <person name="San Lucas F."/>
            <person name="Warren J."/>
            <person name="Zhang J."/>
            <person name="Zhao Z."/>
            <person name="Zhou C."/>
            <person name="Zhu D."/>
            <person name="Lee S."/>
            <person name="Bess C."/>
            <person name="Blankenburg K."/>
            <person name="Forbes L."/>
            <person name="Fu Q."/>
            <person name="Gubbala S."/>
            <person name="Hirani K."/>
            <person name="Jayaseelan J.C."/>
            <person name="Lara F."/>
            <person name="Munidasa M."/>
            <person name="Palculict T."/>
            <person name="Patil S."/>
            <person name="Pu L.-L."/>
            <person name="Saada N."/>
            <person name="Tang L."/>
            <person name="Weissenberger G."/>
            <person name="Zhu Y."/>
            <person name="Hemphill L."/>
            <person name="Shang Y."/>
            <person name="Youmans B."/>
            <person name="Ayvaz T."/>
            <person name="Ross M."/>
            <person name="Santibanez J."/>
            <person name="Aqrawi P."/>
            <person name="Gross S."/>
            <person name="Joshi V."/>
            <person name="Fowler G."/>
            <person name="Nazareth L."/>
            <person name="Reid J."/>
            <person name="Worley K."/>
            <person name="Petrosino J."/>
            <person name="Highlander S."/>
            <person name="Gibbs R."/>
        </authorList>
    </citation>
    <scope>NUCLEOTIDE SEQUENCE [LARGE SCALE GENOMIC DNA]</scope>
    <source>
        <strain evidence="2 3">ATCC 43325</strain>
    </source>
</reference>
<organism evidence="2 3">
    <name type="scientific">Pasteurella dagmatis ATCC 43325</name>
    <dbReference type="NCBI Taxonomy" id="667128"/>
    <lineage>
        <taxon>Bacteria</taxon>
        <taxon>Pseudomonadati</taxon>
        <taxon>Pseudomonadota</taxon>
        <taxon>Gammaproteobacteria</taxon>
        <taxon>Pasteurellales</taxon>
        <taxon>Pasteurellaceae</taxon>
        <taxon>Pasteurella</taxon>
    </lineage>
</organism>
<gene>
    <name evidence="2" type="ORF">HMPREF0621_0484</name>
</gene>
<dbReference type="HOGENOM" id="CLU_3155948_0_0_6"/>
<feature type="transmembrane region" description="Helical" evidence="1">
    <location>
        <begin position="6"/>
        <end position="30"/>
    </location>
</feature>
<keyword evidence="1" id="KW-1133">Transmembrane helix</keyword>
<accession>C9PNB0</accession>
<name>C9PNB0_9PAST</name>